<dbReference type="Gene3D" id="1.20.120.520">
    <property type="entry name" value="nmb1532 protein domain like"/>
    <property type="match status" value="1"/>
</dbReference>
<feature type="domain" description="Hemerythrin-like" evidence="1">
    <location>
        <begin position="6"/>
        <end position="127"/>
    </location>
</feature>
<dbReference type="InterPro" id="IPR012312">
    <property type="entry name" value="Hemerythrin-like"/>
</dbReference>
<comment type="caution">
    <text evidence="2">The sequence shown here is derived from an EMBL/GenBank/DDBJ whole genome shotgun (WGS) entry which is preliminary data.</text>
</comment>
<protein>
    <submittedName>
        <fullName evidence="2">Hemerythrin domain-containing protein</fullName>
    </submittedName>
</protein>
<dbReference type="EMBL" id="JBBPCO010000007">
    <property type="protein sequence ID" value="MEK8089708.1"/>
    <property type="molecule type" value="Genomic_DNA"/>
</dbReference>
<evidence type="ECO:0000313" key="3">
    <source>
        <dbReference type="Proteomes" id="UP001446205"/>
    </source>
</evidence>
<evidence type="ECO:0000259" key="1">
    <source>
        <dbReference type="Pfam" id="PF01814"/>
    </source>
</evidence>
<keyword evidence="3" id="KW-1185">Reference proteome</keyword>
<evidence type="ECO:0000313" key="2">
    <source>
        <dbReference type="EMBL" id="MEK8089708.1"/>
    </source>
</evidence>
<dbReference type="Pfam" id="PF01814">
    <property type="entry name" value="Hemerythrin"/>
    <property type="match status" value="1"/>
</dbReference>
<sequence>METLSQIFTEHHHLLDRLFDAARASIKGGDWMLAEPEFQHFRREIEKHMAVEESYLFPAMTAGADAQDIALVEILRKGHQDLRSFFEEILEAILSHDAEEALALMDTVSIILEQHDKREEDELYPAVDRLFTGQRGPVLQAVQLLAA</sequence>
<organism evidence="2 3">
    <name type="scientific">Thermithiobacillus plumbiphilus</name>
    <dbReference type="NCBI Taxonomy" id="1729899"/>
    <lineage>
        <taxon>Bacteria</taxon>
        <taxon>Pseudomonadati</taxon>
        <taxon>Pseudomonadota</taxon>
        <taxon>Acidithiobacillia</taxon>
        <taxon>Acidithiobacillales</taxon>
        <taxon>Thermithiobacillaceae</taxon>
        <taxon>Thermithiobacillus</taxon>
    </lineage>
</organism>
<reference evidence="2 3" key="1">
    <citation type="submission" date="2024-04" db="EMBL/GenBank/DDBJ databases">
        <authorList>
            <person name="Abashina T."/>
            <person name="Shaikin A."/>
        </authorList>
    </citation>
    <scope>NUCLEOTIDE SEQUENCE [LARGE SCALE GENOMIC DNA]</scope>
    <source>
        <strain evidence="2 3">AAFK</strain>
    </source>
</reference>
<name>A0ABU9D855_9PROT</name>
<proteinExistence type="predicted"/>
<dbReference type="RefSeq" id="WP_341370766.1">
    <property type="nucleotide sequence ID" value="NZ_JBBPCO010000007.1"/>
</dbReference>
<dbReference type="Proteomes" id="UP001446205">
    <property type="component" value="Unassembled WGS sequence"/>
</dbReference>
<gene>
    <name evidence="2" type="ORF">WOB96_07995</name>
</gene>
<accession>A0ABU9D855</accession>